<reference evidence="3" key="2">
    <citation type="submission" date="2015-01" db="EMBL/GenBank/DDBJ databases">
        <title>Evolutionary Origins and Diversification of the Mycorrhizal Mutualists.</title>
        <authorList>
            <consortium name="DOE Joint Genome Institute"/>
            <consortium name="Mycorrhizal Genomics Consortium"/>
            <person name="Kohler A."/>
            <person name="Kuo A."/>
            <person name="Nagy L.G."/>
            <person name="Floudas D."/>
            <person name="Copeland A."/>
            <person name="Barry K.W."/>
            <person name="Cichocki N."/>
            <person name="Veneault-Fourrey C."/>
            <person name="LaButti K."/>
            <person name="Lindquist E.A."/>
            <person name="Lipzen A."/>
            <person name="Lundell T."/>
            <person name="Morin E."/>
            <person name="Murat C."/>
            <person name="Riley R."/>
            <person name="Ohm R."/>
            <person name="Sun H."/>
            <person name="Tunlid A."/>
            <person name="Henrissat B."/>
            <person name="Grigoriev I.V."/>
            <person name="Hibbett D.S."/>
            <person name="Martin F."/>
        </authorList>
    </citation>
    <scope>NUCLEOTIDE SEQUENCE [LARGE SCALE GENOMIC DNA]</scope>
    <source>
        <strain evidence="3">h7</strain>
    </source>
</reference>
<dbReference type="InterPro" id="IPR033181">
    <property type="entry name" value="Mic26_fungi"/>
</dbReference>
<dbReference type="AlphaFoldDB" id="A0A0C3CCR5"/>
<dbReference type="STRING" id="686832.A0A0C3CCR5"/>
<comment type="function">
    <text evidence="1">Component of the MICOS complex, a large protein complex of the mitochondrial inner membrane that plays crucial roles in the maintenance of crista junctions, inner membrane architecture, and formation of contact sites to the outer membrane.</text>
</comment>
<dbReference type="OrthoDB" id="2399148at2759"/>
<dbReference type="Proteomes" id="UP000053424">
    <property type="component" value="Unassembled WGS sequence"/>
</dbReference>
<dbReference type="Pfam" id="PF09769">
    <property type="entry name" value="ApoO"/>
    <property type="match status" value="1"/>
</dbReference>
<keyword evidence="3" id="KW-1185">Reference proteome</keyword>
<evidence type="ECO:0000313" key="2">
    <source>
        <dbReference type="EMBL" id="KIM42039.1"/>
    </source>
</evidence>
<dbReference type="InterPro" id="IPR019166">
    <property type="entry name" value="MIC26/MIC27"/>
</dbReference>
<comment type="subcellular location">
    <subcellularLocation>
        <location evidence="1">Mitochondrion inner membrane</location>
    </subcellularLocation>
</comment>
<comment type="subunit">
    <text evidence="1">Component of the mitochondrial contact site and cristae organizing system (MICOS) complex.</text>
</comment>
<dbReference type="PANTHER" id="PTHR28268:SF1">
    <property type="entry name" value="MICOS SUBUNIT MIC26"/>
    <property type="match status" value="1"/>
</dbReference>
<keyword evidence="1" id="KW-0496">Mitochondrion</keyword>
<proteinExistence type="predicted"/>
<protein>
    <recommendedName>
        <fullName evidence="1">MICOS complex subunit</fullName>
    </recommendedName>
</protein>
<gene>
    <name evidence="2" type="ORF">M413DRAFT_445219</name>
</gene>
<dbReference type="EMBL" id="KN831779">
    <property type="protein sequence ID" value="KIM42039.1"/>
    <property type="molecule type" value="Genomic_DNA"/>
</dbReference>
<sequence length="268" mass="29744">MFRTASRLPRRALLSASVAGTAVGLQDSKEKLSIYPSPTPEVLLVDSPLVLEKEIGLIRRHTQRAYSDAHAHVQGWVSRWIGVENAVENRVKSIVSPSESMTPGLLYVGIATLTGSILGRNRNILTRLLLPPIFLVVSANHFLPKSTGNLSDYLGSLEDTYFPELAQKHEVAKSHSQMTWQRIKDATRSGRDQVNRGAVVAVEKVQETTGLKLKETFRWHKSGLDKVVPAAKAAAEQKVEEAEKKVEAKIEEVKPEVEKKVEEVKRLV</sequence>
<keyword evidence="1" id="KW-0999">Mitochondrion inner membrane</keyword>
<reference evidence="2 3" key="1">
    <citation type="submission" date="2014-04" db="EMBL/GenBank/DDBJ databases">
        <authorList>
            <consortium name="DOE Joint Genome Institute"/>
            <person name="Kuo A."/>
            <person name="Gay G."/>
            <person name="Dore J."/>
            <person name="Kohler A."/>
            <person name="Nagy L.G."/>
            <person name="Floudas D."/>
            <person name="Copeland A."/>
            <person name="Barry K.W."/>
            <person name="Cichocki N."/>
            <person name="Veneault-Fourrey C."/>
            <person name="LaButti K."/>
            <person name="Lindquist E.A."/>
            <person name="Lipzen A."/>
            <person name="Lundell T."/>
            <person name="Morin E."/>
            <person name="Murat C."/>
            <person name="Sun H."/>
            <person name="Tunlid A."/>
            <person name="Henrissat B."/>
            <person name="Grigoriev I.V."/>
            <person name="Hibbett D.S."/>
            <person name="Martin F."/>
            <person name="Nordberg H.P."/>
            <person name="Cantor M.N."/>
            <person name="Hua S.X."/>
        </authorList>
    </citation>
    <scope>NUCLEOTIDE SEQUENCE [LARGE SCALE GENOMIC DNA]</scope>
    <source>
        <strain evidence="3">h7</strain>
    </source>
</reference>
<evidence type="ECO:0000313" key="3">
    <source>
        <dbReference type="Proteomes" id="UP000053424"/>
    </source>
</evidence>
<dbReference type="GO" id="GO:0044284">
    <property type="term" value="C:mitochondrial crista junction"/>
    <property type="evidence" value="ECO:0007669"/>
    <property type="project" value="TreeGrafter"/>
</dbReference>
<dbReference type="PANTHER" id="PTHR28268">
    <property type="entry name" value="MICOS SUBUNIT MIC26"/>
    <property type="match status" value="1"/>
</dbReference>
<evidence type="ECO:0000256" key="1">
    <source>
        <dbReference type="RuleBase" id="RU363021"/>
    </source>
</evidence>
<dbReference type="GO" id="GO:0061617">
    <property type="term" value="C:MICOS complex"/>
    <property type="evidence" value="ECO:0007669"/>
    <property type="project" value="UniProtKB-UniRule"/>
</dbReference>
<accession>A0A0C3CCR5</accession>
<dbReference type="GO" id="GO:0042407">
    <property type="term" value="P:cristae formation"/>
    <property type="evidence" value="ECO:0007669"/>
    <property type="project" value="InterPro"/>
</dbReference>
<dbReference type="HOGENOM" id="CLU_072130_0_0_1"/>
<keyword evidence="1" id="KW-0472">Membrane</keyword>
<organism evidence="2 3">
    <name type="scientific">Hebeloma cylindrosporum</name>
    <dbReference type="NCBI Taxonomy" id="76867"/>
    <lineage>
        <taxon>Eukaryota</taxon>
        <taxon>Fungi</taxon>
        <taxon>Dikarya</taxon>
        <taxon>Basidiomycota</taxon>
        <taxon>Agaricomycotina</taxon>
        <taxon>Agaricomycetes</taxon>
        <taxon>Agaricomycetidae</taxon>
        <taxon>Agaricales</taxon>
        <taxon>Agaricineae</taxon>
        <taxon>Hymenogastraceae</taxon>
        <taxon>Hebeloma</taxon>
    </lineage>
</organism>
<name>A0A0C3CCR5_HEBCY</name>